<keyword evidence="2" id="KW-0812">Transmembrane</keyword>
<dbReference type="Proteomes" id="UP000828390">
    <property type="component" value="Unassembled WGS sequence"/>
</dbReference>
<protein>
    <submittedName>
        <fullName evidence="3">Uncharacterized protein</fullName>
    </submittedName>
</protein>
<keyword evidence="4" id="KW-1185">Reference proteome</keyword>
<keyword evidence="2" id="KW-1133">Transmembrane helix</keyword>
<name>A0A9D4S5Y6_DREPO</name>
<evidence type="ECO:0000256" key="1">
    <source>
        <dbReference type="SAM" id="MobiDB-lite"/>
    </source>
</evidence>
<comment type="caution">
    <text evidence="3">The sequence shown here is derived from an EMBL/GenBank/DDBJ whole genome shotgun (WGS) entry which is preliminary data.</text>
</comment>
<accession>A0A9D4S5Y6</accession>
<dbReference type="AlphaFoldDB" id="A0A9D4S5Y6"/>
<proteinExistence type="predicted"/>
<feature type="transmembrane region" description="Helical" evidence="2">
    <location>
        <begin position="6"/>
        <end position="23"/>
    </location>
</feature>
<evidence type="ECO:0000313" key="3">
    <source>
        <dbReference type="EMBL" id="KAH3891107.1"/>
    </source>
</evidence>
<feature type="region of interest" description="Disordered" evidence="1">
    <location>
        <begin position="34"/>
        <end position="54"/>
    </location>
</feature>
<reference evidence="3" key="2">
    <citation type="submission" date="2020-11" db="EMBL/GenBank/DDBJ databases">
        <authorList>
            <person name="McCartney M.A."/>
            <person name="Auch B."/>
            <person name="Kono T."/>
            <person name="Mallez S."/>
            <person name="Becker A."/>
            <person name="Gohl D.M."/>
            <person name="Silverstein K.A.T."/>
            <person name="Koren S."/>
            <person name="Bechman K.B."/>
            <person name="Herman A."/>
            <person name="Abrahante J.E."/>
            <person name="Garbe J."/>
        </authorList>
    </citation>
    <scope>NUCLEOTIDE SEQUENCE</scope>
    <source>
        <strain evidence="3">Duluth1</strain>
        <tissue evidence="3">Whole animal</tissue>
    </source>
</reference>
<sequence>MVKVVAVPAHLTLPYLIIIKYLMSRYHHQSRRCPCPSPLPSSSPGRRHAGPGLNLSPDPHTGCLHWPGLQSCVTNKCILAIYR</sequence>
<reference evidence="3" key="1">
    <citation type="journal article" date="2019" name="bioRxiv">
        <title>The Genome of the Zebra Mussel, Dreissena polymorpha: A Resource for Invasive Species Research.</title>
        <authorList>
            <person name="McCartney M.A."/>
            <person name="Auch B."/>
            <person name="Kono T."/>
            <person name="Mallez S."/>
            <person name="Zhang Y."/>
            <person name="Obille A."/>
            <person name="Becker A."/>
            <person name="Abrahante J.E."/>
            <person name="Garbe J."/>
            <person name="Badalamenti J.P."/>
            <person name="Herman A."/>
            <person name="Mangelson H."/>
            <person name="Liachko I."/>
            <person name="Sullivan S."/>
            <person name="Sone E.D."/>
            <person name="Koren S."/>
            <person name="Silverstein K.A.T."/>
            <person name="Beckman K.B."/>
            <person name="Gohl D.M."/>
        </authorList>
    </citation>
    <scope>NUCLEOTIDE SEQUENCE</scope>
    <source>
        <strain evidence="3">Duluth1</strain>
        <tissue evidence="3">Whole animal</tissue>
    </source>
</reference>
<evidence type="ECO:0000256" key="2">
    <source>
        <dbReference type="SAM" id="Phobius"/>
    </source>
</evidence>
<keyword evidence="2" id="KW-0472">Membrane</keyword>
<organism evidence="3 4">
    <name type="scientific">Dreissena polymorpha</name>
    <name type="common">Zebra mussel</name>
    <name type="synonym">Mytilus polymorpha</name>
    <dbReference type="NCBI Taxonomy" id="45954"/>
    <lineage>
        <taxon>Eukaryota</taxon>
        <taxon>Metazoa</taxon>
        <taxon>Spiralia</taxon>
        <taxon>Lophotrochozoa</taxon>
        <taxon>Mollusca</taxon>
        <taxon>Bivalvia</taxon>
        <taxon>Autobranchia</taxon>
        <taxon>Heteroconchia</taxon>
        <taxon>Euheterodonta</taxon>
        <taxon>Imparidentia</taxon>
        <taxon>Neoheterodontei</taxon>
        <taxon>Myida</taxon>
        <taxon>Dreissenoidea</taxon>
        <taxon>Dreissenidae</taxon>
        <taxon>Dreissena</taxon>
    </lineage>
</organism>
<evidence type="ECO:0000313" key="4">
    <source>
        <dbReference type="Proteomes" id="UP000828390"/>
    </source>
</evidence>
<gene>
    <name evidence="3" type="ORF">DPMN_015196</name>
</gene>
<dbReference type="EMBL" id="JAIWYP010000001">
    <property type="protein sequence ID" value="KAH3891107.1"/>
    <property type="molecule type" value="Genomic_DNA"/>
</dbReference>